<reference evidence="4" key="1">
    <citation type="submission" date="2017-02" db="UniProtKB">
        <authorList>
            <consortium name="WormBaseParasite"/>
        </authorList>
    </citation>
    <scope>IDENTIFICATION</scope>
</reference>
<dbReference type="Proteomes" id="UP000274504">
    <property type="component" value="Unassembled WGS sequence"/>
</dbReference>
<protein>
    <submittedName>
        <fullName evidence="4">Type II toxin-antitoxin system HicA family toxin</fullName>
    </submittedName>
</protein>
<evidence type="ECO:0000313" key="2">
    <source>
        <dbReference type="EMBL" id="VDL64917.1"/>
    </source>
</evidence>
<sequence length="53" mass="5834">MPPPAISKRSIGLQTPSRKDFPNPMVTTLSPGRSIDSQLNQISKDLGLNEREN</sequence>
<gene>
    <name evidence="2" type="ORF">HDID_LOCUS11142</name>
</gene>
<dbReference type="WBParaSite" id="HDID_0001114501-mRNA-1">
    <property type="protein sequence ID" value="HDID_0001114501-mRNA-1"/>
    <property type="gene ID" value="HDID_0001114501"/>
</dbReference>
<evidence type="ECO:0000256" key="1">
    <source>
        <dbReference type="SAM" id="MobiDB-lite"/>
    </source>
</evidence>
<feature type="compositionally biased region" description="Polar residues" evidence="1">
    <location>
        <begin position="25"/>
        <end position="43"/>
    </location>
</feature>
<dbReference type="OrthoDB" id="10341800at2759"/>
<evidence type="ECO:0000313" key="4">
    <source>
        <dbReference type="WBParaSite" id="HDID_0001114501-mRNA-1"/>
    </source>
</evidence>
<name>A0A0R3SZE9_HYMDI</name>
<dbReference type="AlphaFoldDB" id="A0A0R3SZE9"/>
<reference evidence="2 3" key="2">
    <citation type="submission" date="2018-11" db="EMBL/GenBank/DDBJ databases">
        <authorList>
            <consortium name="Pathogen Informatics"/>
        </authorList>
    </citation>
    <scope>NUCLEOTIDE SEQUENCE [LARGE SCALE GENOMIC DNA]</scope>
</reference>
<proteinExistence type="predicted"/>
<feature type="region of interest" description="Disordered" evidence="1">
    <location>
        <begin position="1"/>
        <end position="53"/>
    </location>
</feature>
<organism evidence="4">
    <name type="scientific">Hymenolepis diminuta</name>
    <name type="common">Rat tapeworm</name>
    <dbReference type="NCBI Taxonomy" id="6216"/>
    <lineage>
        <taxon>Eukaryota</taxon>
        <taxon>Metazoa</taxon>
        <taxon>Spiralia</taxon>
        <taxon>Lophotrochozoa</taxon>
        <taxon>Platyhelminthes</taxon>
        <taxon>Cestoda</taxon>
        <taxon>Eucestoda</taxon>
        <taxon>Cyclophyllidea</taxon>
        <taxon>Hymenolepididae</taxon>
        <taxon>Hymenolepis</taxon>
    </lineage>
</organism>
<evidence type="ECO:0000313" key="3">
    <source>
        <dbReference type="Proteomes" id="UP000274504"/>
    </source>
</evidence>
<dbReference type="EMBL" id="UYSG01012629">
    <property type="protein sequence ID" value="VDL64917.1"/>
    <property type="molecule type" value="Genomic_DNA"/>
</dbReference>
<accession>A0A0R3SZE9</accession>